<organism evidence="2 3">
    <name type="scientific">Streptacidiphilus cavernicola</name>
    <dbReference type="NCBI Taxonomy" id="3342716"/>
    <lineage>
        <taxon>Bacteria</taxon>
        <taxon>Bacillati</taxon>
        <taxon>Actinomycetota</taxon>
        <taxon>Actinomycetes</taxon>
        <taxon>Kitasatosporales</taxon>
        <taxon>Streptomycetaceae</taxon>
        <taxon>Streptacidiphilus</taxon>
    </lineage>
</organism>
<feature type="region of interest" description="Disordered" evidence="1">
    <location>
        <begin position="1"/>
        <end position="48"/>
    </location>
</feature>
<name>A0ABV6UP64_9ACTN</name>
<evidence type="ECO:0000256" key="1">
    <source>
        <dbReference type="SAM" id="MobiDB-lite"/>
    </source>
</evidence>
<protein>
    <submittedName>
        <fullName evidence="2">Uncharacterized protein</fullName>
    </submittedName>
</protein>
<reference evidence="2 3" key="1">
    <citation type="submission" date="2024-09" db="EMBL/GenBank/DDBJ databases">
        <authorList>
            <person name="Lee S.D."/>
        </authorList>
    </citation>
    <scope>NUCLEOTIDE SEQUENCE [LARGE SCALE GENOMIC DNA]</scope>
    <source>
        <strain evidence="2 3">N1-5</strain>
    </source>
</reference>
<gene>
    <name evidence="2" type="ORF">ACEZDJ_18390</name>
</gene>
<evidence type="ECO:0000313" key="2">
    <source>
        <dbReference type="EMBL" id="MFC1403263.1"/>
    </source>
</evidence>
<keyword evidence="3" id="KW-1185">Reference proteome</keyword>
<dbReference type="RefSeq" id="WP_380522908.1">
    <property type="nucleotide sequence ID" value="NZ_JBHEZZ010000009.1"/>
</dbReference>
<dbReference type="Proteomes" id="UP001592528">
    <property type="component" value="Unassembled WGS sequence"/>
</dbReference>
<sequence>MADDADDSQLPGGAVAARPTDDPGVFTRHTERKGNRSPPLPGDDELDL</sequence>
<accession>A0ABV6UP64</accession>
<evidence type="ECO:0000313" key="3">
    <source>
        <dbReference type="Proteomes" id="UP001592528"/>
    </source>
</evidence>
<dbReference type="EMBL" id="JBHEZZ010000009">
    <property type="protein sequence ID" value="MFC1403263.1"/>
    <property type="molecule type" value="Genomic_DNA"/>
</dbReference>
<comment type="caution">
    <text evidence="2">The sequence shown here is derived from an EMBL/GenBank/DDBJ whole genome shotgun (WGS) entry which is preliminary data.</text>
</comment>
<proteinExistence type="predicted"/>